<dbReference type="EMBL" id="BJCF01000030">
    <property type="protein sequence ID" value="GCL42995.1"/>
    <property type="molecule type" value="Genomic_DNA"/>
</dbReference>
<feature type="region of interest" description="Disordered" evidence="1">
    <location>
        <begin position="57"/>
        <end position="95"/>
    </location>
</feature>
<keyword evidence="2" id="KW-0472">Membrane</keyword>
<sequence length="144" mass="16240">MSKHTFIAYIINALTLFFVSVFSVILSKKYNFTLLIAEAFQPGKELEISDSEIKQESSLDSELITETSQPGKELEIDNSEIEKESSPDSANLSKPLPIKEDLVSDSSDNIEYIKQLISDKNFVIEVFSTFSVLLIGFTLFTIFR</sequence>
<dbReference type="RefSeq" id="WP_137908519.1">
    <property type="nucleotide sequence ID" value="NZ_BJCF01000030.1"/>
</dbReference>
<accession>A0A480ACY0</accession>
<evidence type="ECO:0000313" key="3">
    <source>
        <dbReference type="EMBL" id="GCL42995.1"/>
    </source>
</evidence>
<keyword evidence="2" id="KW-0812">Transmembrane</keyword>
<reference evidence="4" key="1">
    <citation type="submission" date="2019-02" db="EMBL/GenBank/DDBJ databases">
        <title>Draft genome sequence of Dolichospermum planctonicum NIES-80.</title>
        <authorList>
            <person name="Yamaguchi H."/>
            <person name="Suzuki S."/>
            <person name="Kawachi M."/>
        </authorList>
    </citation>
    <scope>NUCLEOTIDE SEQUENCE [LARGE SCALE GENOMIC DNA]</scope>
    <source>
        <strain evidence="4">NIES-80</strain>
    </source>
</reference>
<proteinExistence type="predicted"/>
<name>A0A480ACY0_9CYAN</name>
<comment type="caution">
    <text evidence="3">The sequence shown here is derived from an EMBL/GenBank/DDBJ whole genome shotgun (WGS) entry which is preliminary data.</text>
</comment>
<evidence type="ECO:0000256" key="2">
    <source>
        <dbReference type="SAM" id="Phobius"/>
    </source>
</evidence>
<evidence type="ECO:0000313" key="4">
    <source>
        <dbReference type="Proteomes" id="UP000299367"/>
    </source>
</evidence>
<feature type="compositionally biased region" description="Polar residues" evidence="1">
    <location>
        <begin position="58"/>
        <end position="70"/>
    </location>
</feature>
<organism evidence="3 4">
    <name type="scientific">Dolichospermum planctonicum</name>
    <dbReference type="NCBI Taxonomy" id="136072"/>
    <lineage>
        <taxon>Bacteria</taxon>
        <taxon>Bacillati</taxon>
        <taxon>Cyanobacteriota</taxon>
        <taxon>Cyanophyceae</taxon>
        <taxon>Nostocales</taxon>
        <taxon>Aphanizomenonaceae</taxon>
        <taxon>Dolichospermum</taxon>
    </lineage>
</organism>
<feature type="compositionally biased region" description="Basic and acidic residues" evidence="1">
    <location>
        <begin position="72"/>
        <end position="86"/>
    </location>
</feature>
<feature type="transmembrane region" description="Helical" evidence="2">
    <location>
        <begin position="122"/>
        <end position="143"/>
    </location>
</feature>
<gene>
    <name evidence="3" type="ORF">NIES80_27050</name>
</gene>
<feature type="transmembrane region" description="Helical" evidence="2">
    <location>
        <begin position="6"/>
        <end position="26"/>
    </location>
</feature>
<dbReference type="AlphaFoldDB" id="A0A480ACY0"/>
<protein>
    <submittedName>
        <fullName evidence="3">Uncharacterized protein</fullName>
    </submittedName>
</protein>
<dbReference type="Proteomes" id="UP000299367">
    <property type="component" value="Unassembled WGS sequence"/>
</dbReference>
<keyword evidence="2" id="KW-1133">Transmembrane helix</keyword>
<evidence type="ECO:0000256" key="1">
    <source>
        <dbReference type="SAM" id="MobiDB-lite"/>
    </source>
</evidence>